<proteinExistence type="predicted"/>
<dbReference type="Pfam" id="PF14023">
    <property type="entry name" value="Bestrophin-like"/>
    <property type="match status" value="1"/>
</dbReference>
<keyword evidence="1" id="KW-0472">Membrane</keyword>
<feature type="transmembrane region" description="Helical" evidence="1">
    <location>
        <begin position="48"/>
        <end position="68"/>
    </location>
</feature>
<dbReference type="OrthoDB" id="797232at2"/>
<feature type="transmembrane region" description="Helical" evidence="1">
    <location>
        <begin position="12"/>
        <end position="36"/>
    </location>
</feature>
<accession>A0A4R4D2U3</accession>
<dbReference type="InterPro" id="IPR025333">
    <property type="entry name" value="DUF4239"/>
</dbReference>
<dbReference type="RefSeq" id="WP_132296598.1">
    <property type="nucleotide sequence ID" value="NZ_SKBM01000041.1"/>
</dbReference>
<evidence type="ECO:0008006" key="4">
    <source>
        <dbReference type="Google" id="ProtNLM"/>
    </source>
</evidence>
<feature type="transmembrane region" description="Helical" evidence="1">
    <location>
        <begin position="185"/>
        <end position="205"/>
    </location>
</feature>
<feature type="transmembrane region" description="Helical" evidence="1">
    <location>
        <begin position="212"/>
        <end position="234"/>
    </location>
</feature>
<protein>
    <recommendedName>
        <fullName evidence="4">DUF4239 domain-containing protein</fullName>
    </recommendedName>
</protein>
<gene>
    <name evidence="2" type="ORF">EXY23_25130</name>
</gene>
<reference evidence="2 3" key="1">
    <citation type="submission" date="2019-03" db="EMBL/GenBank/DDBJ databases">
        <title>Paracraurococcus aquatilis NE82 genome sequence.</title>
        <authorList>
            <person name="Zhao Y."/>
            <person name="Du Z."/>
        </authorList>
    </citation>
    <scope>NUCLEOTIDE SEQUENCE [LARGE SCALE GENOMIC DNA]</scope>
    <source>
        <strain evidence="2 3">NE82</strain>
    </source>
</reference>
<keyword evidence="1" id="KW-1133">Transmembrane helix</keyword>
<dbReference type="Proteomes" id="UP000295023">
    <property type="component" value="Unassembled WGS sequence"/>
</dbReference>
<name>A0A4R4D2U3_9PROT</name>
<keyword evidence="3" id="KW-1185">Reference proteome</keyword>
<comment type="caution">
    <text evidence="2">The sequence shown here is derived from an EMBL/GenBank/DDBJ whole genome shotgun (WGS) entry which is preliminary data.</text>
</comment>
<evidence type="ECO:0000256" key="1">
    <source>
        <dbReference type="SAM" id="Phobius"/>
    </source>
</evidence>
<keyword evidence="1" id="KW-0812">Transmembrane</keyword>
<dbReference type="EMBL" id="SKBM01000041">
    <property type="protein sequence ID" value="TCZ53186.1"/>
    <property type="molecule type" value="Genomic_DNA"/>
</dbReference>
<sequence length="255" mass="27943">MHQFLFLDSDIWLRGLLIMVLVTALGCLAAILATMGPLRRVMENKPPVAPFFGGITALFALLLAFAVADAWSRDIQASSNLGLERRALFFLLKGAEVLPDREMGSLAQRYLSASLEGEWRVNSNETPSEGVEQVLRAIEEHALRGLLRANGSGPSSFRQHLMQWVEDLRAARDVRLRLGADYGQGWKWATLLGLCFLSQISIALVHLDRRRTAFVCVIVFGLAATSALTVLAGFEGAYDGIGAVRPHSLEALLDP</sequence>
<organism evidence="2 3">
    <name type="scientific">Roseicella aquatilis</name>
    <dbReference type="NCBI Taxonomy" id="2527868"/>
    <lineage>
        <taxon>Bacteria</taxon>
        <taxon>Pseudomonadati</taxon>
        <taxon>Pseudomonadota</taxon>
        <taxon>Alphaproteobacteria</taxon>
        <taxon>Acetobacterales</taxon>
        <taxon>Roseomonadaceae</taxon>
        <taxon>Roseicella</taxon>
    </lineage>
</organism>
<evidence type="ECO:0000313" key="3">
    <source>
        <dbReference type="Proteomes" id="UP000295023"/>
    </source>
</evidence>
<dbReference type="AlphaFoldDB" id="A0A4R4D2U3"/>
<evidence type="ECO:0000313" key="2">
    <source>
        <dbReference type="EMBL" id="TCZ53186.1"/>
    </source>
</evidence>